<dbReference type="GO" id="GO:0016020">
    <property type="term" value="C:membrane"/>
    <property type="evidence" value="ECO:0007669"/>
    <property type="project" value="UniProtKB-UniRule"/>
</dbReference>
<organism evidence="5 6">
    <name type="scientific">Litorihabitans aurantiacus</name>
    <dbReference type="NCBI Taxonomy" id="1930061"/>
    <lineage>
        <taxon>Bacteria</taxon>
        <taxon>Bacillati</taxon>
        <taxon>Actinomycetota</taxon>
        <taxon>Actinomycetes</taxon>
        <taxon>Micrococcales</taxon>
        <taxon>Beutenbergiaceae</taxon>
        <taxon>Litorihabitans</taxon>
    </lineage>
</organism>
<evidence type="ECO:0000313" key="6">
    <source>
        <dbReference type="Proteomes" id="UP001157161"/>
    </source>
</evidence>
<evidence type="ECO:0000259" key="4">
    <source>
        <dbReference type="PROSITE" id="PS51123"/>
    </source>
</evidence>
<dbReference type="InterPro" id="IPR006665">
    <property type="entry name" value="OmpA-like"/>
</dbReference>
<gene>
    <name evidence="5" type="ORF">GCM10025875_12900</name>
</gene>
<dbReference type="InterPro" id="IPR050330">
    <property type="entry name" value="Bact_OuterMem_StrucFunc"/>
</dbReference>
<reference evidence="5" key="2">
    <citation type="submission" date="2023-02" db="EMBL/GenBank/DDBJ databases">
        <authorList>
            <person name="Sun Q."/>
            <person name="Mori K."/>
        </authorList>
    </citation>
    <scope>NUCLEOTIDE SEQUENCE</scope>
    <source>
        <strain evidence="5">NBRC 112290</strain>
    </source>
</reference>
<evidence type="ECO:0000313" key="5">
    <source>
        <dbReference type="EMBL" id="GMA31298.1"/>
    </source>
</evidence>
<dbReference type="PANTHER" id="PTHR30329">
    <property type="entry name" value="STATOR ELEMENT OF FLAGELLAR MOTOR COMPLEX"/>
    <property type="match status" value="1"/>
</dbReference>
<keyword evidence="6" id="KW-1185">Reference proteome</keyword>
<name>A0AA37USF6_9MICO</name>
<feature type="region of interest" description="Disordered" evidence="2">
    <location>
        <begin position="40"/>
        <end position="60"/>
    </location>
</feature>
<dbReference type="SUPFAM" id="SSF103088">
    <property type="entry name" value="OmpA-like"/>
    <property type="match status" value="1"/>
</dbReference>
<dbReference type="InterPro" id="IPR036737">
    <property type="entry name" value="OmpA-like_sf"/>
</dbReference>
<keyword evidence="1" id="KW-0472">Membrane</keyword>
<dbReference type="RefSeq" id="WP_284250158.1">
    <property type="nucleotide sequence ID" value="NZ_BSUM01000001.1"/>
</dbReference>
<dbReference type="Gene3D" id="3.30.1330.60">
    <property type="entry name" value="OmpA-like domain"/>
    <property type="match status" value="1"/>
</dbReference>
<evidence type="ECO:0000256" key="1">
    <source>
        <dbReference type="PROSITE-ProRule" id="PRU00473"/>
    </source>
</evidence>
<reference evidence="5" key="1">
    <citation type="journal article" date="2014" name="Int. J. Syst. Evol. Microbiol.">
        <title>Complete genome sequence of Corynebacterium casei LMG S-19264T (=DSM 44701T), isolated from a smear-ripened cheese.</title>
        <authorList>
            <consortium name="US DOE Joint Genome Institute (JGI-PGF)"/>
            <person name="Walter F."/>
            <person name="Albersmeier A."/>
            <person name="Kalinowski J."/>
            <person name="Ruckert C."/>
        </authorList>
    </citation>
    <scope>NUCLEOTIDE SEQUENCE</scope>
    <source>
        <strain evidence="5">NBRC 112290</strain>
    </source>
</reference>
<dbReference type="PROSITE" id="PS51123">
    <property type="entry name" value="OMPA_2"/>
    <property type="match status" value="1"/>
</dbReference>
<evidence type="ECO:0000256" key="2">
    <source>
        <dbReference type="SAM" id="MobiDB-lite"/>
    </source>
</evidence>
<dbReference type="Proteomes" id="UP001157161">
    <property type="component" value="Unassembled WGS sequence"/>
</dbReference>
<dbReference type="Pfam" id="PF00691">
    <property type="entry name" value="OmpA"/>
    <property type="match status" value="1"/>
</dbReference>
<comment type="caution">
    <text evidence="5">The sequence shown here is derived from an EMBL/GenBank/DDBJ whole genome shotgun (WGS) entry which is preliminary data.</text>
</comment>
<feature type="signal peptide" evidence="3">
    <location>
        <begin position="1"/>
        <end position="37"/>
    </location>
</feature>
<dbReference type="AlphaFoldDB" id="A0AA37USF6"/>
<accession>A0AA37USF6</accession>
<sequence>MTATSRAARPVARAAAATVLTAALAAGAVLTAAPAGAATDPAWRSTAAPPQQPPVPSEAQLQQSTRVFTQQSIDASVRTYTIDGVSTLETTSTQAGATTITLASDILFAPDLWDVGQPAADRIGQLVADVPEGAEVEVSGHTDVIVGAVENQQLSQNRADAVAAVVAAARPDLVLRATGYADTRPAVTENPEDAATLAANRRVEITYAG</sequence>
<feature type="domain" description="OmpA-like" evidence="4">
    <location>
        <begin position="95"/>
        <end position="209"/>
    </location>
</feature>
<protein>
    <recommendedName>
        <fullName evidence="4">OmpA-like domain-containing protein</fullName>
    </recommendedName>
</protein>
<dbReference type="PANTHER" id="PTHR30329:SF21">
    <property type="entry name" value="LIPOPROTEIN YIAD-RELATED"/>
    <property type="match status" value="1"/>
</dbReference>
<evidence type="ECO:0000256" key="3">
    <source>
        <dbReference type="SAM" id="SignalP"/>
    </source>
</evidence>
<proteinExistence type="predicted"/>
<dbReference type="EMBL" id="BSUM01000001">
    <property type="protein sequence ID" value="GMA31298.1"/>
    <property type="molecule type" value="Genomic_DNA"/>
</dbReference>
<keyword evidence="3" id="KW-0732">Signal</keyword>
<feature type="chain" id="PRO_5041333578" description="OmpA-like domain-containing protein" evidence="3">
    <location>
        <begin position="38"/>
        <end position="209"/>
    </location>
</feature>